<accession>A0A1I2A3Z3</accession>
<evidence type="ECO:0000313" key="1">
    <source>
        <dbReference type="EMBL" id="SFE37460.1"/>
    </source>
</evidence>
<evidence type="ECO:0000313" key="2">
    <source>
        <dbReference type="Proteomes" id="UP000199477"/>
    </source>
</evidence>
<dbReference type="Proteomes" id="UP000199477">
    <property type="component" value="Unassembled WGS sequence"/>
</dbReference>
<dbReference type="EMBL" id="FONH01000002">
    <property type="protein sequence ID" value="SFE37460.1"/>
    <property type="molecule type" value="Genomic_DNA"/>
</dbReference>
<proteinExistence type="predicted"/>
<protein>
    <submittedName>
        <fullName evidence="1">Uncharacterized protein</fullName>
    </submittedName>
</protein>
<dbReference type="STRING" id="500610.SAMN02799615_00881"/>
<keyword evidence="2" id="KW-1185">Reference proteome</keyword>
<organism evidence="1 2">
    <name type="scientific">Dyella marensis</name>
    <dbReference type="NCBI Taxonomy" id="500610"/>
    <lineage>
        <taxon>Bacteria</taxon>
        <taxon>Pseudomonadati</taxon>
        <taxon>Pseudomonadota</taxon>
        <taxon>Gammaproteobacteria</taxon>
        <taxon>Lysobacterales</taxon>
        <taxon>Rhodanobacteraceae</taxon>
        <taxon>Dyella</taxon>
    </lineage>
</organism>
<name>A0A1I2A3Z3_9GAMM</name>
<sequence>MGALGPLGESETTAAARQFTSTFNAAQAAAVGEVATDLHYVDQPRNAFVIKPAFRPIGDGTWKYVGERVFESPRFAANPTPAIRQPLASEYTVAVIETPAGRYANGVCHVFEQRTPRMHGVLPSHEGIR</sequence>
<gene>
    <name evidence="1" type="ORF">SAMN02799615_00881</name>
</gene>
<dbReference type="AlphaFoldDB" id="A0A1I2A3Z3"/>
<reference evidence="2" key="1">
    <citation type="submission" date="2016-10" db="EMBL/GenBank/DDBJ databases">
        <authorList>
            <person name="Varghese N."/>
            <person name="Submissions S."/>
        </authorList>
    </citation>
    <scope>NUCLEOTIDE SEQUENCE [LARGE SCALE GENOMIC DNA]</scope>
    <source>
        <strain evidence="2">UNC178MFTsu3.1</strain>
    </source>
</reference>